<protein>
    <submittedName>
        <fullName evidence="3">Uncharacterized protein</fullName>
    </submittedName>
</protein>
<evidence type="ECO:0000313" key="3">
    <source>
        <dbReference type="WBParaSite" id="jg3275"/>
    </source>
</evidence>
<feature type="compositionally biased region" description="Polar residues" evidence="1">
    <location>
        <begin position="14"/>
        <end position="29"/>
    </location>
</feature>
<reference evidence="3" key="1">
    <citation type="submission" date="2022-11" db="UniProtKB">
        <authorList>
            <consortium name="WormBaseParasite"/>
        </authorList>
    </citation>
    <scope>IDENTIFICATION</scope>
</reference>
<dbReference type="Proteomes" id="UP000887574">
    <property type="component" value="Unplaced"/>
</dbReference>
<organism evidence="2 3">
    <name type="scientific">Ditylenchus dipsaci</name>
    <dbReference type="NCBI Taxonomy" id="166011"/>
    <lineage>
        <taxon>Eukaryota</taxon>
        <taxon>Metazoa</taxon>
        <taxon>Ecdysozoa</taxon>
        <taxon>Nematoda</taxon>
        <taxon>Chromadorea</taxon>
        <taxon>Rhabditida</taxon>
        <taxon>Tylenchina</taxon>
        <taxon>Tylenchomorpha</taxon>
        <taxon>Sphaerularioidea</taxon>
        <taxon>Anguinidae</taxon>
        <taxon>Anguininae</taxon>
        <taxon>Ditylenchus</taxon>
    </lineage>
</organism>
<dbReference type="AlphaFoldDB" id="A0A915E8T1"/>
<sequence length="163" mass="18088">MLQVKNEESDEIDGTTNRVASVTLESDSLSEAPRSFRSKRPRASGSITKCEPSDTKIRMDWEASAILSDIDFSSDHSRSGDNDDADDEQSDWPDYKKSSELGHAVKFGTIYHQLHPPAPLLAPPSTATKSGTLSANVVRRIERLCLTSSKKNSFSVKFTRLLW</sequence>
<dbReference type="WBParaSite" id="jg3275">
    <property type="protein sequence ID" value="jg3275"/>
    <property type="gene ID" value="jg3275"/>
</dbReference>
<evidence type="ECO:0000313" key="2">
    <source>
        <dbReference type="Proteomes" id="UP000887574"/>
    </source>
</evidence>
<feature type="region of interest" description="Disordered" evidence="1">
    <location>
        <begin position="72"/>
        <end position="96"/>
    </location>
</feature>
<evidence type="ECO:0000256" key="1">
    <source>
        <dbReference type="SAM" id="MobiDB-lite"/>
    </source>
</evidence>
<feature type="compositionally biased region" description="Acidic residues" evidence="1">
    <location>
        <begin position="82"/>
        <end position="91"/>
    </location>
</feature>
<keyword evidence="2" id="KW-1185">Reference proteome</keyword>
<feature type="region of interest" description="Disordered" evidence="1">
    <location>
        <begin position="1"/>
        <end position="56"/>
    </location>
</feature>
<accession>A0A915E8T1</accession>
<name>A0A915E8T1_9BILA</name>
<proteinExistence type="predicted"/>